<sequence>MKKLGVYICTVLTITILLPTVIVKTFKFVPKGNTAKGESLELEEPVVIEEEIPVKTNKLYETIKIYDGKKEIVNEINIEDYVKGVVAAEMPAEFHMEALKAQAVAARTYAISRSIKYKDGHPNHKLAPLCDGIHCQAYLSLPKLKEIHGDSWIEKYWPKIEEAVNSTRNLGIFYNGEIIEPLYHSTSGGRTEDVQDVFAVEMPYLKSVTSPYEEEAPKFKSTITLTTEEFIGKIKHKYPDVNLTKENLHEKIKLIEKTLTGRVKKVAIDKIIIDGRELRELFSLNSTNFTISLDKRLNIIEIETYGSGHGVGMSQWGANGMAKHGSIFEEILKHYYTGVEIKELTFDN</sequence>
<feature type="domain" description="Sporulation stage II protein D amidase enhancer LytB N-terminal" evidence="1">
    <location>
        <begin position="66"/>
        <end position="174"/>
    </location>
</feature>
<protein>
    <submittedName>
        <fullName evidence="2">Stage II sporulation protein D</fullName>
    </submittedName>
</protein>
<accession>A0A1M4WGH1</accession>
<name>A0A1M4WGH1_9FIRM</name>
<evidence type="ECO:0000313" key="2">
    <source>
        <dbReference type="EMBL" id="SHE80163.1"/>
    </source>
</evidence>
<evidence type="ECO:0000259" key="1">
    <source>
        <dbReference type="Pfam" id="PF08486"/>
    </source>
</evidence>
<dbReference type="InterPro" id="IPR014225">
    <property type="entry name" value="Spore_II_D_firmicutes"/>
</dbReference>
<gene>
    <name evidence="2" type="ORF">SAMN02745784_01843</name>
</gene>
<dbReference type="NCBIfam" id="TIGR02669">
    <property type="entry name" value="SpoIID_LytB"/>
    <property type="match status" value="1"/>
</dbReference>
<organism evidence="2 3">
    <name type="scientific">Tissierella praeacuta DSM 18095</name>
    <dbReference type="NCBI Taxonomy" id="1123404"/>
    <lineage>
        <taxon>Bacteria</taxon>
        <taxon>Bacillati</taxon>
        <taxon>Bacillota</taxon>
        <taxon>Tissierellia</taxon>
        <taxon>Tissierellales</taxon>
        <taxon>Tissierellaceae</taxon>
        <taxon>Tissierella</taxon>
    </lineage>
</organism>
<dbReference type="AlphaFoldDB" id="A0A1M4WGH1"/>
<dbReference type="InterPro" id="IPR013693">
    <property type="entry name" value="SpoIID/LytB_N"/>
</dbReference>
<dbReference type="RefSeq" id="WP_072975672.1">
    <property type="nucleotide sequence ID" value="NZ_FQTY01000007.1"/>
</dbReference>
<keyword evidence="3" id="KW-1185">Reference proteome</keyword>
<dbReference type="NCBIfam" id="TIGR02870">
    <property type="entry name" value="spore_II_D"/>
    <property type="match status" value="1"/>
</dbReference>
<dbReference type="EMBL" id="FQTY01000007">
    <property type="protein sequence ID" value="SHE80163.1"/>
    <property type="molecule type" value="Genomic_DNA"/>
</dbReference>
<dbReference type="Proteomes" id="UP000184114">
    <property type="component" value="Unassembled WGS sequence"/>
</dbReference>
<dbReference type="GO" id="GO:0030435">
    <property type="term" value="P:sporulation resulting in formation of a cellular spore"/>
    <property type="evidence" value="ECO:0007669"/>
    <property type="project" value="InterPro"/>
</dbReference>
<dbReference type="InterPro" id="IPR051922">
    <property type="entry name" value="Bact_Sporulation_Assoc"/>
</dbReference>
<proteinExistence type="predicted"/>
<dbReference type="PANTHER" id="PTHR30032:SF4">
    <property type="entry name" value="AMIDASE ENHANCER"/>
    <property type="match status" value="1"/>
</dbReference>
<dbReference type="STRING" id="1123404.SAMN02745784_01843"/>
<dbReference type="GeneID" id="90993997"/>
<dbReference type="GO" id="GO:0030288">
    <property type="term" value="C:outer membrane-bounded periplasmic space"/>
    <property type="evidence" value="ECO:0007669"/>
    <property type="project" value="TreeGrafter"/>
</dbReference>
<dbReference type="PANTHER" id="PTHR30032">
    <property type="entry name" value="N-ACETYLMURAMOYL-L-ALANINE AMIDASE-RELATED"/>
    <property type="match status" value="1"/>
</dbReference>
<dbReference type="InterPro" id="IPR013486">
    <property type="entry name" value="SpoIID/LytB"/>
</dbReference>
<evidence type="ECO:0000313" key="3">
    <source>
        <dbReference type="Proteomes" id="UP000184114"/>
    </source>
</evidence>
<reference evidence="2" key="1">
    <citation type="submission" date="2016-11" db="EMBL/GenBank/DDBJ databases">
        <authorList>
            <person name="Jaros S."/>
            <person name="Januszkiewicz K."/>
            <person name="Wedrychowicz H."/>
        </authorList>
    </citation>
    <scope>NUCLEOTIDE SEQUENCE [LARGE SCALE GENOMIC DNA]</scope>
    <source>
        <strain evidence="2">DSM 18095</strain>
    </source>
</reference>
<dbReference type="Pfam" id="PF08486">
    <property type="entry name" value="SpoIID"/>
    <property type="match status" value="1"/>
</dbReference>